<keyword evidence="4 6" id="KW-0067">ATP-binding</keyword>
<evidence type="ECO:0000256" key="1">
    <source>
        <dbReference type="ARBA" id="ARBA00005417"/>
    </source>
</evidence>
<sequence>METTPLLNVKNLKKHFPVKKGMFGKTVGYVKAVDDITFHVNEGETLGIVGESGCGKSTTGRVLMRLLEPTSGVIEFNGKTLTSLSDEEMRKVRRDIQMVFQDPYASLNPRHTIGKILEEPLLVHTDLDTKERKQKVHRFLEIVGLHPFHAKRYPHQFSGGQRQRIGIARALMTNPKLIIADEPVSALDVSIQAQVLNLMQDLQKEFNLTYIFIAHDLGVVRHISDRVGVMYLGRIVELATSESLYEKPLHPYTQALLSAVPIPDPNYSKEQLIIEGDIPNPAEPPTGCAFHTRCPYKMEICTKVAPQLQEQLDGHSVACHLYEQQVDNDIKQLEGSL</sequence>
<dbReference type="NCBIfam" id="NF008453">
    <property type="entry name" value="PRK11308.1"/>
    <property type="match status" value="1"/>
</dbReference>
<dbReference type="InterPro" id="IPR017871">
    <property type="entry name" value="ABC_transporter-like_CS"/>
</dbReference>
<dbReference type="InterPro" id="IPR003439">
    <property type="entry name" value="ABC_transporter-like_ATP-bd"/>
</dbReference>
<protein>
    <submittedName>
        <fullName evidence="6">Dipeptide ABC transporter ATP-binding protein</fullName>
    </submittedName>
</protein>
<reference evidence="6 7" key="1">
    <citation type="submission" date="2023-06" db="EMBL/GenBank/DDBJ databases">
        <title>Sporosarcina sp. nov., isolated from Korean traditional fermented seafood 'Jeotgal'.</title>
        <authorList>
            <person name="Yang A.I."/>
            <person name="Shin N.-R."/>
        </authorList>
    </citation>
    <scope>NUCLEOTIDE SEQUENCE [LARGE SCALE GENOMIC DNA]</scope>
    <source>
        <strain evidence="6 7">KCTC13119</strain>
    </source>
</reference>
<gene>
    <name evidence="6" type="ORF">QT711_15470</name>
</gene>
<dbReference type="Pfam" id="PF00005">
    <property type="entry name" value="ABC_tran"/>
    <property type="match status" value="1"/>
</dbReference>
<keyword evidence="7" id="KW-1185">Reference proteome</keyword>
<evidence type="ECO:0000313" key="7">
    <source>
        <dbReference type="Proteomes" id="UP001282284"/>
    </source>
</evidence>
<proteinExistence type="inferred from homology"/>
<dbReference type="InterPro" id="IPR050319">
    <property type="entry name" value="ABC_transp_ATP-bind"/>
</dbReference>
<evidence type="ECO:0000256" key="2">
    <source>
        <dbReference type="ARBA" id="ARBA00022448"/>
    </source>
</evidence>
<dbReference type="CDD" id="cd03257">
    <property type="entry name" value="ABC_NikE_OppD_transporters"/>
    <property type="match status" value="1"/>
</dbReference>
<dbReference type="InterPro" id="IPR013563">
    <property type="entry name" value="Oligopep_ABC_C"/>
</dbReference>
<dbReference type="PANTHER" id="PTHR43776:SF7">
    <property type="entry name" value="D,D-DIPEPTIDE TRANSPORT ATP-BINDING PROTEIN DDPF-RELATED"/>
    <property type="match status" value="1"/>
</dbReference>
<accession>A0ABU4GCG5</accession>
<dbReference type="PANTHER" id="PTHR43776">
    <property type="entry name" value="TRANSPORT ATP-BINDING PROTEIN"/>
    <property type="match status" value="1"/>
</dbReference>
<dbReference type="SMART" id="SM00382">
    <property type="entry name" value="AAA"/>
    <property type="match status" value="1"/>
</dbReference>
<dbReference type="GO" id="GO:0005524">
    <property type="term" value="F:ATP binding"/>
    <property type="evidence" value="ECO:0007669"/>
    <property type="project" value="UniProtKB-KW"/>
</dbReference>
<organism evidence="6 7">
    <name type="scientific">Sporosarcina saromensis</name>
    <dbReference type="NCBI Taxonomy" id="359365"/>
    <lineage>
        <taxon>Bacteria</taxon>
        <taxon>Bacillati</taxon>
        <taxon>Bacillota</taxon>
        <taxon>Bacilli</taxon>
        <taxon>Bacillales</taxon>
        <taxon>Caryophanaceae</taxon>
        <taxon>Sporosarcina</taxon>
    </lineage>
</organism>
<dbReference type="EMBL" id="JAUBDI010000019">
    <property type="protein sequence ID" value="MDW0114596.1"/>
    <property type="molecule type" value="Genomic_DNA"/>
</dbReference>
<dbReference type="Pfam" id="PF08352">
    <property type="entry name" value="oligo_HPY"/>
    <property type="match status" value="1"/>
</dbReference>
<evidence type="ECO:0000313" key="6">
    <source>
        <dbReference type="EMBL" id="MDW0114596.1"/>
    </source>
</evidence>
<dbReference type="Proteomes" id="UP001282284">
    <property type="component" value="Unassembled WGS sequence"/>
</dbReference>
<keyword evidence="2" id="KW-0813">Transport</keyword>
<name>A0ABU4GCG5_9BACL</name>
<evidence type="ECO:0000256" key="3">
    <source>
        <dbReference type="ARBA" id="ARBA00022741"/>
    </source>
</evidence>
<evidence type="ECO:0000259" key="5">
    <source>
        <dbReference type="PROSITE" id="PS50893"/>
    </source>
</evidence>
<comment type="similarity">
    <text evidence="1">Belongs to the ABC transporter superfamily.</text>
</comment>
<dbReference type="PROSITE" id="PS50893">
    <property type="entry name" value="ABC_TRANSPORTER_2"/>
    <property type="match status" value="1"/>
</dbReference>
<dbReference type="Gene3D" id="3.40.50.300">
    <property type="entry name" value="P-loop containing nucleotide triphosphate hydrolases"/>
    <property type="match status" value="1"/>
</dbReference>
<dbReference type="PROSITE" id="PS00211">
    <property type="entry name" value="ABC_TRANSPORTER_1"/>
    <property type="match status" value="1"/>
</dbReference>
<dbReference type="NCBIfam" id="TIGR01727">
    <property type="entry name" value="oligo_HPY"/>
    <property type="match status" value="1"/>
</dbReference>
<keyword evidence="3" id="KW-0547">Nucleotide-binding</keyword>
<dbReference type="InterPro" id="IPR027417">
    <property type="entry name" value="P-loop_NTPase"/>
</dbReference>
<dbReference type="SUPFAM" id="SSF52540">
    <property type="entry name" value="P-loop containing nucleoside triphosphate hydrolases"/>
    <property type="match status" value="1"/>
</dbReference>
<feature type="domain" description="ABC transporter" evidence="5">
    <location>
        <begin position="7"/>
        <end position="257"/>
    </location>
</feature>
<dbReference type="InterPro" id="IPR003593">
    <property type="entry name" value="AAA+_ATPase"/>
</dbReference>
<evidence type="ECO:0000256" key="4">
    <source>
        <dbReference type="ARBA" id="ARBA00022840"/>
    </source>
</evidence>
<comment type="caution">
    <text evidence="6">The sequence shown here is derived from an EMBL/GenBank/DDBJ whole genome shotgun (WGS) entry which is preliminary data.</text>
</comment>